<protein>
    <submittedName>
        <fullName evidence="1">BA75_01842T0</fullName>
    </submittedName>
</protein>
<reference evidence="1 2" key="1">
    <citation type="submission" date="2016-02" db="EMBL/GenBank/DDBJ databases">
        <title>Comparative genomic and transcriptomic foundation for Pichia pastoris.</title>
        <authorList>
            <person name="Love K.R."/>
            <person name="Shah K.A."/>
            <person name="Whittaker C.A."/>
            <person name="Wu J."/>
            <person name="Bartlett M.C."/>
            <person name="Ma D."/>
            <person name="Leeson R.L."/>
            <person name="Priest M."/>
            <person name="Young S.K."/>
            <person name="Love J.C."/>
        </authorList>
    </citation>
    <scope>NUCLEOTIDE SEQUENCE [LARGE SCALE GENOMIC DNA]</scope>
    <source>
        <strain evidence="1 2">ATCC 28485</strain>
    </source>
</reference>
<name>A0A1B2J8X4_PICPA</name>
<dbReference type="Proteomes" id="UP000094565">
    <property type="component" value="Chromosome 1"/>
</dbReference>
<sequence length="103" mass="11926">MLWITVSLTSPYDVTLSFAYAEYDSRSFTARATLFSIWPSEILLRLLSRHSCLLRTVTRSLMIILQERHMANFSSLTLNLPQVDIFYSPEGEKMREIGYIATE</sequence>
<gene>
    <name evidence="1" type="ORF">ATY40_BA7501842</name>
</gene>
<dbReference type="AlphaFoldDB" id="A0A1B2J8X4"/>
<evidence type="ECO:0000313" key="2">
    <source>
        <dbReference type="Proteomes" id="UP000094565"/>
    </source>
</evidence>
<organism evidence="1 2">
    <name type="scientific">Komagataella pastoris</name>
    <name type="common">Yeast</name>
    <name type="synonym">Pichia pastoris</name>
    <dbReference type="NCBI Taxonomy" id="4922"/>
    <lineage>
        <taxon>Eukaryota</taxon>
        <taxon>Fungi</taxon>
        <taxon>Dikarya</taxon>
        <taxon>Ascomycota</taxon>
        <taxon>Saccharomycotina</taxon>
        <taxon>Pichiomycetes</taxon>
        <taxon>Pichiales</taxon>
        <taxon>Pichiaceae</taxon>
        <taxon>Komagataella</taxon>
    </lineage>
</organism>
<dbReference type="EMBL" id="CP014584">
    <property type="protein sequence ID" value="ANZ74442.1"/>
    <property type="molecule type" value="Genomic_DNA"/>
</dbReference>
<keyword evidence="2" id="KW-1185">Reference proteome</keyword>
<evidence type="ECO:0000313" key="1">
    <source>
        <dbReference type="EMBL" id="ANZ74442.1"/>
    </source>
</evidence>
<proteinExistence type="predicted"/>
<accession>A0A1B2J8X4</accession>